<name>A0A7L5JNU7_9BACT</name>
<evidence type="ECO:0000259" key="1">
    <source>
        <dbReference type="Pfam" id="PF01408"/>
    </source>
</evidence>
<dbReference type="InterPro" id="IPR036291">
    <property type="entry name" value="NAD(P)-bd_dom_sf"/>
</dbReference>
<dbReference type="KEGG" id="acib:ACBT_0928"/>
<dbReference type="EMBL" id="CP054051">
    <property type="protein sequence ID" value="QKJ26847.1"/>
    <property type="molecule type" value="Genomic_DNA"/>
</dbReference>
<dbReference type="PANTHER" id="PTHR43377:SF6">
    <property type="entry name" value="GFO_IDH_MOCA-LIKE OXIDOREDUCTASE N-TERMINAL DOMAIN-CONTAINING PROTEIN"/>
    <property type="match status" value="1"/>
</dbReference>
<dbReference type="Gene3D" id="3.30.360.10">
    <property type="entry name" value="Dihydrodipicolinate Reductase, domain 2"/>
    <property type="match status" value="1"/>
</dbReference>
<dbReference type="GO" id="GO:0000166">
    <property type="term" value="F:nucleotide binding"/>
    <property type="evidence" value="ECO:0007669"/>
    <property type="project" value="InterPro"/>
</dbReference>
<dbReference type="Gene3D" id="3.40.50.720">
    <property type="entry name" value="NAD(P)-binding Rossmann-like Domain"/>
    <property type="match status" value="1"/>
</dbReference>
<dbReference type="InterPro" id="IPR055170">
    <property type="entry name" value="GFO_IDH_MocA-like_dom"/>
</dbReference>
<dbReference type="Proteomes" id="UP000509513">
    <property type="component" value="Chromosome"/>
</dbReference>
<protein>
    <submittedName>
        <fullName evidence="3">Oxidoreductase, Gfo/Idh/MocA family</fullName>
    </submittedName>
</protein>
<sequence>MMNIALVGFGYWGPNVARNINANPNLKLHTICDMIESNIEKAKSIYIETVNYDANYENILNNVNINAVAIATNTGTHYKLIKAALENNKHVYVEKPFTSTIEEALELEALAKEKNLIIHIDHIMIFHPAIKKIKEIISNGELGDILYIDATRTSLGQIRKDVSSMWDLAVHDLSIIDYLMDGVFPKQIKSFGEKIYNPKESITFLTLKYDNFFAQIESNWISPIKDRKLTIVGTKKMLVYDDVKLSEKLVVYNKNVEVLKGDDIYSDDYCVKTNELDAYIPKIEVEDALFNSIEHFRLSVVNKTESFSNPVQAIRIQEILTMADNNMNK</sequence>
<dbReference type="InterPro" id="IPR000683">
    <property type="entry name" value="Gfo/Idh/MocA-like_OxRdtase_N"/>
</dbReference>
<reference evidence="3 4" key="1">
    <citation type="submission" date="2020-05" db="EMBL/GenBank/DDBJ databases">
        <title>Complete genome sequencing of Campylobacter and Arcobacter type strains.</title>
        <authorList>
            <person name="Miller W.G."/>
            <person name="Yee E."/>
        </authorList>
    </citation>
    <scope>NUCLEOTIDE SEQUENCE [LARGE SCALE GENOMIC DNA]</scope>
    <source>
        <strain evidence="3 4">LMG 21996</strain>
    </source>
</reference>
<dbReference type="Pfam" id="PF01408">
    <property type="entry name" value="GFO_IDH_MocA"/>
    <property type="match status" value="1"/>
</dbReference>
<dbReference type="RefSeq" id="WP_024775264.1">
    <property type="nucleotide sequence ID" value="NZ_CP054051.1"/>
</dbReference>
<organism evidence="3 4">
    <name type="scientific">Aliarcobacter cibarius</name>
    <dbReference type="NCBI Taxonomy" id="255507"/>
    <lineage>
        <taxon>Bacteria</taxon>
        <taxon>Pseudomonadati</taxon>
        <taxon>Campylobacterota</taxon>
        <taxon>Epsilonproteobacteria</taxon>
        <taxon>Campylobacterales</taxon>
        <taxon>Arcobacteraceae</taxon>
        <taxon>Aliarcobacter</taxon>
    </lineage>
</organism>
<feature type="domain" description="Gfo/Idh/MocA-like oxidoreductase N-terminal" evidence="1">
    <location>
        <begin position="2"/>
        <end position="122"/>
    </location>
</feature>
<dbReference type="SUPFAM" id="SSF51735">
    <property type="entry name" value="NAD(P)-binding Rossmann-fold domains"/>
    <property type="match status" value="1"/>
</dbReference>
<dbReference type="Pfam" id="PF22725">
    <property type="entry name" value="GFO_IDH_MocA_C3"/>
    <property type="match status" value="1"/>
</dbReference>
<evidence type="ECO:0000313" key="4">
    <source>
        <dbReference type="Proteomes" id="UP000509513"/>
    </source>
</evidence>
<dbReference type="AlphaFoldDB" id="A0A7L5JNU7"/>
<dbReference type="InterPro" id="IPR051450">
    <property type="entry name" value="Gfo/Idh/MocA_Oxidoreductases"/>
</dbReference>
<evidence type="ECO:0000313" key="3">
    <source>
        <dbReference type="EMBL" id="QKJ26847.1"/>
    </source>
</evidence>
<accession>A0A7L5JNU7</accession>
<feature type="domain" description="GFO/IDH/MocA-like oxidoreductase" evidence="2">
    <location>
        <begin position="131"/>
        <end position="238"/>
    </location>
</feature>
<evidence type="ECO:0000259" key="2">
    <source>
        <dbReference type="Pfam" id="PF22725"/>
    </source>
</evidence>
<dbReference type="SUPFAM" id="SSF55347">
    <property type="entry name" value="Glyceraldehyde-3-phosphate dehydrogenase-like, C-terminal domain"/>
    <property type="match status" value="1"/>
</dbReference>
<proteinExistence type="predicted"/>
<gene>
    <name evidence="3" type="ORF">ACBT_0928</name>
</gene>
<dbReference type="PANTHER" id="PTHR43377">
    <property type="entry name" value="BILIVERDIN REDUCTASE A"/>
    <property type="match status" value="1"/>
</dbReference>